<evidence type="ECO:0000256" key="1">
    <source>
        <dbReference type="SAM" id="MobiDB-lite"/>
    </source>
</evidence>
<reference evidence="2 3" key="1">
    <citation type="submission" date="2016-06" db="EMBL/GenBank/DDBJ databases">
        <authorList>
            <person name="Kjaerup R.B."/>
            <person name="Dalgaard T.S."/>
            <person name="Juul-Madsen H.R."/>
        </authorList>
    </citation>
    <scope>NUCLEOTIDE SEQUENCE [LARGE SCALE GENOMIC DNA]</scope>
    <source>
        <strain evidence="2 3">DSM 45626</strain>
    </source>
</reference>
<gene>
    <name evidence="2" type="ORF">GA0070558_12550</name>
</gene>
<dbReference type="Gene3D" id="3.90.550.10">
    <property type="entry name" value="Spore Coat Polysaccharide Biosynthesis Protein SpsA, Chain A"/>
    <property type="match status" value="1"/>
</dbReference>
<dbReference type="InterPro" id="IPR027443">
    <property type="entry name" value="IPNS-like_sf"/>
</dbReference>
<dbReference type="Proteomes" id="UP000199375">
    <property type="component" value="Unassembled WGS sequence"/>
</dbReference>
<feature type="compositionally biased region" description="Basic and acidic residues" evidence="1">
    <location>
        <begin position="480"/>
        <end position="501"/>
    </location>
</feature>
<sequence length="509" mass="55990">MPDQGPVADLLRLLAGHLRRYRARTLQDVATRALREPGSGRAWVVTVLNASLSARWHLYHRPLLEVRRLRSRWAYRRRPATDGSHRRLSLLCPTRNRLAQVRRFVRSVARTAADPSRIELLFYVDRDDPALPGYRALLASGTLAGCRCELLVGDPVGVPAAWNALASAATGELLMMANDDQLYVDHGWDAALDARVTELSAPHPDGLLCLYFDGGQYPEGGRDFPIVTRAWYETLGYFVPTVFSQWEVETWVFDIAERAGRLHAVPGVFVEHLHYQDYKAPFDATYQRHRMTRQKSFGDHALFLRTTPQRIAEAEKLRRGAAVGPRDPATFWFTGYLAENRHRMLGDLAGLPDPESTPHRIPLFTGGGWLSGAHTGCPVVRDVLLGVPEATLPESGAVSLLVLPPATELPADLTVEPSADAGCLVVWYGLRVPAGSTLRVAGSPTDWGPGRCVIVSATTPVDLHGGTAEPSVVVRFTVADPDREEHPDRPDGADREDRASDTVEAAGHG</sequence>
<dbReference type="EMBL" id="FMCW01000025">
    <property type="protein sequence ID" value="SCF07745.1"/>
    <property type="molecule type" value="Genomic_DNA"/>
</dbReference>
<organism evidence="2 3">
    <name type="scientific">Micromonospora haikouensis</name>
    <dbReference type="NCBI Taxonomy" id="686309"/>
    <lineage>
        <taxon>Bacteria</taxon>
        <taxon>Bacillati</taxon>
        <taxon>Actinomycetota</taxon>
        <taxon>Actinomycetes</taxon>
        <taxon>Micromonosporales</taxon>
        <taxon>Micromonosporaceae</taxon>
        <taxon>Micromonospora</taxon>
    </lineage>
</organism>
<evidence type="ECO:0000313" key="3">
    <source>
        <dbReference type="Proteomes" id="UP000199375"/>
    </source>
</evidence>
<name>A0A1C4XH21_9ACTN</name>
<dbReference type="SUPFAM" id="SSF53448">
    <property type="entry name" value="Nucleotide-diphospho-sugar transferases"/>
    <property type="match status" value="1"/>
</dbReference>
<dbReference type="Gene3D" id="2.60.120.330">
    <property type="entry name" value="B-lactam Antibiotic, Isopenicillin N Synthase, Chain"/>
    <property type="match status" value="1"/>
</dbReference>
<evidence type="ECO:0000313" key="2">
    <source>
        <dbReference type="EMBL" id="SCF07745.1"/>
    </source>
</evidence>
<proteinExistence type="predicted"/>
<protein>
    <submittedName>
        <fullName evidence="2">Uncharacterized protein</fullName>
    </submittedName>
</protein>
<accession>A0A1C4XH21</accession>
<dbReference type="AlphaFoldDB" id="A0A1C4XH21"/>
<dbReference type="InterPro" id="IPR029044">
    <property type="entry name" value="Nucleotide-diphossugar_trans"/>
</dbReference>
<dbReference type="RefSeq" id="WP_091283761.1">
    <property type="nucleotide sequence ID" value="NZ_FMCW01000025.1"/>
</dbReference>
<feature type="region of interest" description="Disordered" evidence="1">
    <location>
        <begin position="478"/>
        <end position="509"/>
    </location>
</feature>